<protein>
    <submittedName>
        <fullName evidence="1">Uncharacterized protein</fullName>
    </submittedName>
</protein>
<reference evidence="1" key="1">
    <citation type="submission" date="2022-10" db="EMBL/GenBank/DDBJ databases">
        <title>The complete genomes of actinobacterial strains from the NBC collection.</title>
        <authorList>
            <person name="Joergensen T.S."/>
            <person name="Alvarez Arevalo M."/>
            <person name="Sterndorff E.B."/>
            <person name="Faurdal D."/>
            <person name="Vuksanovic O."/>
            <person name="Mourched A.-S."/>
            <person name="Charusanti P."/>
            <person name="Shaw S."/>
            <person name="Blin K."/>
            <person name="Weber T."/>
        </authorList>
    </citation>
    <scope>NUCLEOTIDE SEQUENCE [LARGE SCALE GENOMIC DNA]</scope>
    <source>
        <strain evidence="1">NBC 01686</strain>
    </source>
</reference>
<gene>
    <name evidence="1" type="ORF">OIE82_10480</name>
</gene>
<evidence type="ECO:0000313" key="1">
    <source>
        <dbReference type="EMBL" id="WUU53536.1"/>
    </source>
</evidence>
<sequence length="41" mass="4450">MSRGRLPVAEPGDVLRTVGELVATDLAARDTERNVTQEVAR</sequence>
<dbReference type="RefSeq" id="WP_359576037.1">
    <property type="nucleotide sequence ID" value="NZ_CP109207.1"/>
</dbReference>
<dbReference type="EMBL" id="CP109207">
    <property type="protein sequence ID" value="WUU53536.1"/>
    <property type="molecule type" value="Genomic_DNA"/>
</dbReference>
<organism evidence="1">
    <name type="scientific">Streptomyces althioticus</name>
    <dbReference type="NCBI Taxonomy" id="83380"/>
    <lineage>
        <taxon>Bacteria</taxon>
        <taxon>Bacillati</taxon>
        <taxon>Actinomycetota</taxon>
        <taxon>Actinomycetes</taxon>
        <taxon>Kitasatosporales</taxon>
        <taxon>Streptomycetaceae</taxon>
        <taxon>Streptomyces</taxon>
        <taxon>Streptomyces althioticus group</taxon>
    </lineage>
</organism>
<proteinExistence type="predicted"/>
<accession>A0ABZ1Y4W3</accession>
<name>A0ABZ1Y4W3_9ACTN</name>